<evidence type="ECO:0000256" key="1">
    <source>
        <dbReference type="SAM" id="Coils"/>
    </source>
</evidence>
<dbReference type="Proteomes" id="UP000030019">
    <property type="component" value="Unassembled WGS sequence"/>
</dbReference>
<protein>
    <submittedName>
        <fullName evidence="3">Uncharacterized protein</fullName>
    </submittedName>
</protein>
<name>A0A0A0DJ39_9STRE</name>
<keyword evidence="4" id="KW-1185">Reference proteome</keyword>
<evidence type="ECO:0000313" key="3">
    <source>
        <dbReference type="EMBL" id="KGM36997.1"/>
    </source>
</evidence>
<dbReference type="RefSeq" id="WP_037616671.1">
    <property type="nucleotide sequence ID" value="NZ_JPEN01000068.1"/>
</dbReference>
<evidence type="ECO:0000313" key="4">
    <source>
        <dbReference type="Proteomes" id="UP000030019"/>
    </source>
</evidence>
<keyword evidence="1" id="KW-0175">Coiled coil</keyword>
<accession>A0A0A0DJ39</accession>
<feature type="region of interest" description="Disordered" evidence="2">
    <location>
        <begin position="158"/>
        <end position="177"/>
    </location>
</feature>
<reference evidence="3 4" key="1">
    <citation type="submission" date="2014-06" db="EMBL/GenBank/DDBJ databases">
        <authorList>
            <person name="Teng J.L."/>
            <person name="Huang Y."/>
            <person name="Tse H."/>
            <person name="Lau S.K."/>
            <person name="Woo P.C."/>
        </authorList>
    </citation>
    <scope>NUCLEOTIDE SEQUENCE [LARGE SCALE GENOMIC DNA]</scope>
    <source>
        <strain evidence="3 4">HKU4</strain>
    </source>
</reference>
<gene>
    <name evidence="3" type="ORF">SSIN_1139</name>
</gene>
<organism evidence="3 4">
    <name type="scientific">Streptococcus sinensis</name>
    <dbReference type="NCBI Taxonomy" id="176090"/>
    <lineage>
        <taxon>Bacteria</taxon>
        <taxon>Bacillati</taxon>
        <taxon>Bacillota</taxon>
        <taxon>Bacilli</taxon>
        <taxon>Lactobacillales</taxon>
        <taxon>Streptococcaceae</taxon>
        <taxon>Streptococcus</taxon>
    </lineage>
</organism>
<comment type="caution">
    <text evidence="3">The sequence shown here is derived from an EMBL/GenBank/DDBJ whole genome shotgun (WGS) entry which is preliminary data.</text>
</comment>
<feature type="region of interest" description="Disordered" evidence="2">
    <location>
        <begin position="95"/>
        <end position="151"/>
    </location>
</feature>
<feature type="coiled-coil region" evidence="1">
    <location>
        <begin position="248"/>
        <end position="282"/>
    </location>
</feature>
<evidence type="ECO:0000256" key="2">
    <source>
        <dbReference type="SAM" id="MobiDB-lite"/>
    </source>
</evidence>
<sequence length="290" mass="32921">MYKIINQLTKQEENFKNRDDLLSKLEIINERMKSNNINGSYQLYSLSSDGEILQELTLTIPFVGIIDQLLENFGTSGRKKKKGLLDFLARHKKKSSKPELTVDPEEKNNVTAQEADLERDRIAKLVTGNSEPGKSETQNEASGTSSEWTTDDFSRLDAEEEGTKEEQVEVSQDKPAQEVVPVVEKSVQEGISKIPDKHEVKRPIEPSFPLSHTTTVDMTSEVIDSFEVQTITYKQSIKNKIHSNEDFISEANEEIVECQNRINELQQKILAKEAQAAKLKDLYFKIDEVS</sequence>
<dbReference type="STRING" id="176090.SSIN_1139"/>
<dbReference type="AlphaFoldDB" id="A0A0A0DJ39"/>
<proteinExistence type="predicted"/>
<dbReference type="EMBL" id="JPEN01000068">
    <property type="protein sequence ID" value="KGM36997.1"/>
    <property type="molecule type" value="Genomic_DNA"/>
</dbReference>
<dbReference type="PATRIC" id="fig|176090.4.peg.1104"/>
<feature type="compositionally biased region" description="Basic and acidic residues" evidence="2">
    <location>
        <begin position="164"/>
        <end position="176"/>
    </location>
</feature>
<feature type="compositionally biased region" description="Polar residues" evidence="2">
    <location>
        <begin position="127"/>
        <end position="148"/>
    </location>
</feature>